<evidence type="ECO:0000313" key="3">
    <source>
        <dbReference type="Proteomes" id="UP000628448"/>
    </source>
</evidence>
<keyword evidence="1" id="KW-1133">Transmembrane helix</keyword>
<proteinExistence type="predicted"/>
<dbReference type="Proteomes" id="UP000628448">
    <property type="component" value="Unassembled WGS sequence"/>
</dbReference>
<keyword evidence="1" id="KW-0812">Transmembrane</keyword>
<evidence type="ECO:0000256" key="1">
    <source>
        <dbReference type="SAM" id="Phobius"/>
    </source>
</evidence>
<comment type="caution">
    <text evidence="2">The sequence shown here is derived from an EMBL/GenBank/DDBJ whole genome shotgun (WGS) entry which is preliminary data.</text>
</comment>
<feature type="transmembrane region" description="Helical" evidence="1">
    <location>
        <begin position="64"/>
        <end position="82"/>
    </location>
</feature>
<dbReference type="AlphaFoldDB" id="A0A931GZM7"/>
<sequence>MPSKEVSLASLSTGFTVLEKVIALLIALGSLVILYYEVKLVYDFITSGIIQTGKMSYWDVVKGHHLPVLVSISGVFGGWMMLFNDKKGWILSLISSAMLGVIFLISSRTNAMDASATYAGFYKSYGYTAIAFFILFAVLLLAPFRKKYAPSRQDWLWISGIIALLIVDKLIF</sequence>
<reference evidence="2" key="1">
    <citation type="submission" date="2020-11" db="EMBL/GenBank/DDBJ databases">
        <title>Bacterial whole genome sequence for Panacibacter sp. DH6.</title>
        <authorList>
            <person name="Le V."/>
            <person name="Ko S."/>
            <person name="Ahn C.-Y."/>
            <person name="Oh H.-M."/>
        </authorList>
    </citation>
    <scope>NUCLEOTIDE SEQUENCE</scope>
    <source>
        <strain evidence="2">DH6</strain>
    </source>
</reference>
<feature type="transmembrane region" description="Helical" evidence="1">
    <location>
        <begin position="89"/>
        <end position="105"/>
    </location>
</feature>
<organism evidence="2 3">
    <name type="scientific">Panacibacter microcysteis</name>
    <dbReference type="NCBI Taxonomy" id="2793269"/>
    <lineage>
        <taxon>Bacteria</taxon>
        <taxon>Pseudomonadati</taxon>
        <taxon>Bacteroidota</taxon>
        <taxon>Chitinophagia</taxon>
        <taxon>Chitinophagales</taxon>
        <taxon>Chitinophagaceae</taxon>
        <taxon>Panacibacter</taxon>
    </lineage>
</organism>
<accession>A0A931GZM7</accession>
<gene>
    <name evidence="2" type="ORF">I5907_18835</name>
</gene>
<feature type="transmembrane region" description="Helical" evidence="1">
    <location>
        <begin position="125"/>
        <end position="142"/>
    </location>
</feature>
<keyword evidence="1" id="KW-0472">Membrane</keyword>
<protein>
    <submittedName>
        <fullName evidence="2">Uncharacterized protein</fullName>
    </submittedName>
</protein>
<name>A0A931GZM7_9BACT</name>
<keyword evidence="3" id="KW-1185">Reference proteome</keyword>
<evidence type="ECO:0000313" key="2">
    <source>
        <dbReference type="EMBL" id="MBG9378301.1"/>
    </source>
</evidence>
<feature type="transmembrane region" description="Helical" evidence="1">
    <location>
        <begin position="21"/>
        <end position="38"/>
    </location>
</feature>
<dbReference type="RefSeq" id="WP_196992339.1">
    <property type="nucleotide sequence ID" value="NZ_JADWYR010000002.1"/>
</dbReference>
<dbReference type="EMBL" id="JADWYR010000002">
    <property type="protein sequence ID" value="MBG9378301.1"/>
    <property type="molecule type" value="Genomic_DNA"/>
</dbReference>